<feature type="transmembrane region" description="Helical" evidence="1">
    <location>
        <begin position="80"/>
        <end position="97"/>
    </location>
</feature>
<dbReference type="InterPro" id="IPR009339">
    <property type="entry name" value="DUF998"/>
</dbReference>
<dbReference type="AlphaFoldDB" id="A0A1H3KMT1"/>
<dbReference type="RefSeq" id="WP_091554124.1">
    <property type="nucleotide sequence ID" value="NZ_FNPH01000002.1"/>
</dbReference>
<protein>
    <recommendedName>
        <fullName evidence="4">DUF998 domain-containing protein</fullName>
    </recommendedName>
</protein>
<dbReference type="STRING" id="405436.SAMN05444365_102558"/>
<dbReference type="Proteomes" id="UP000242415">
    <property type="component" value="Unassembled WGS sequence"/>
</dbReference>
<evidence type="ECO:0000313" key="3">
    <source>
        <dbReference type="Proteomes" id="UP000242415"/>
    </source>
</evidence>
<keyword evidence="1" id="KW-0472">Membrane</keyword>
<evidence type="ECO:0000313" key="2">
    <source>
        <dbReference type="EMBL" id="SDY53346.1"/>
    </source>
</evidence>
<proteinExistence type="predicted"/>
<keyword evidence="3" id="KW-1185">Reference proteome</keyword>
<feature type="transmembrane region" description="Helical" evidence="1">
    <location>
        <begin position="55"/>
        <end position="73"/>
    </location>
</feature>
<gene>
    <name evidence="2" type="ORF">SAMN05444365_102558</name>
</gene>
<keyword evidence="1" id="KW-0812">Transmembrane</keyword>
<dbReference type="Pfam" id="PF06197">
    <property type="entry name" value="DUF998"/>
    <property type="match status" value="1"/>
</dbReference>
<name>A0A1H3KMT1_9ACTN</name>
<feature type="transmembrane region" description="Helical" evidence="1">
    <location>
        <begin position="117"/>
        <end position="137"/>
    </location>
</feature>
<organism evidence="2 3">
    <name type="scientific">Micromonospora pattaloongensis</name>
    <dbReference type="NCBI Taxonomy" id="405436"/>
    <lineage>
        <taxon>Bacteria</taxon>
        <taxon>Bacillati</taxon>
        <taxon>Actinomycetota</taxon>
        <taxon>Actinomycetes</taxon>
        <taxon>Micromonosporales</taxon>
        <taxon>Micromonosporaceae</taxon>
        <taxon>Micromonospora</taxon>
    </lineage>
</organism>
<keyword evidence="1" id="KW-1133">Transmembrane helix</keyword>
<evidence type="ECO:0008006" key="4">
    <source>
        <dbReference type="Google" id="ProtNLM"/>
    </source>
</evidence>
<accession>A0A1H3KMT1</accession>
<feature type="transmembrane region" description="Helical" evidence="1">
    <location>
        <begin position="183"/>
        <end position="200"/>
    </location>
</feature>
<evidence type="ECO:0000256" key="1">
    <source>
        <dbReference type="SAM" id="Phobius"/>
    </source>
</evidence>
<reference evidence="3" key="1">
    <citation type="submission" date="2016-10" db="EMBL/GenBank/DDBJ databases">
        <authorList>
            <person name="Varghese N."/>
            <person name="Submissions S."/>
        </authorList>
    </citation>
    <scope>NUCLEOTIDE SEQUENCE [LARGE SCALE GENOMIC DNA]</scope>
    <source>
        <strain evidence="3">DSM 45245</strain>
    </source>
</reference>
<feature type="transmembrane region" description="Helical" evidence="1">
    <location>
        <begin position="12"/>
        <end position="35"/>
    </location>
</feature>
<feature type="transmembrane region" description="Helical" evidence="1">
    <location>
        <begin position="149"/>
        <end position="171"/>
    </location>
</feature>
<dbReference type="EMBL" id="FNPH01000002">
    <property type="protein sequence ID" value="SDY53346.1"/>
    <property type="molecule type" value="Genomic_DNA"/>
</dbReference>
<sequence>MDVADRARRIGAACGGAAIVAGTAAVIVALAAGPAPGLAGYVSEAGVAGHPQASTYRLGIGSLVAGLLLLAAAVPTSRAVAALLAAAAAGIAVSGAVPCTAGCPLPPASRSTPADLAHAAVSIAAVAALVLAPVLAAHAPAAAPGWRRWSARTALVALPLSAAYPPAFLLVGRGLLLGLLERLLLLVVAWWLLATAAIAARRPGGTEHSRSSL</sequence>